<gene>
    <name evidence="2" type="ORF">AHMF7605_15140</name>
</gene>
<evidence type="ECO:0000313" key="2">
    <source>
        <dbReference type="EMBL" id="PSR54745.1"/>
    </source>
</evidence>
<evidence type="ECO:0000313" key="3">
    <source>
        <dbReference type="Proteomes" id="UP000240357"/>
    </source>
</evidence>
<accession>A0A2T2YGV8</accession>
<protein>
    <submittedName>
        <fullName evidence="2">Uncharacterized protein</fullName>
    </submittedName>
</protein>
<sequence length="68" mass="7967">MALFLLWSIPFLGLLICLYLAAYYYIYQEKLKKKKRHLAKTQKAKSYKIAVDKTFSTGSLSLPEHEPR</sequence>
<keyword evidence="1" id="KW-1133">Transmembrane helix</keyword>
<reference evidence="2 3" key="1">
    <citation type="submission" date="2018-03" db="EMBL/GenBank/DDBJ databases">
        <title>Adhaeribacter sp. HMF7605 Genome sequencing and assembly.</title>
        <authorList>
            <person name="Kang H."/>
            <person name="Kang J."/>
            <person name="Cha I."/>
            <person name="Kim H."/>
            <person name="Joh K."/>
        </authorList>
    </citation>
    <scope>NUCLEOTIDE SEQUENCE [LARGE SCALE GENOMIC DNA]</scope>
    <source>
        <strain evidence="2 3">HMF7605</strain>
    </source>
</reference>
<keyword evidence="3" id="KW-1185">Reference proteome</keyword>
<dbReference type="EMBL" id="PYFT01000001">
    <property type="protein sequence ID" value="PSR54745.1"/>
    <property type="molecule type" value="Genomic_DNA"/>
</dbReference>
<dbReference type="Proteomes" id="UP000240357">
    <property type="component" value="Unassembled WGS sequence"/>
</dbReference>
<comment type="caution">
    <text evidence="2">The sequence shown here is derived from an EMBL/GenBank/DDBJ whole genome shotgun (WGS) entry which is preliminary data.</text>
</comment>
<dbReference type="AlphaFoldDB" id="A0A2T2YGV8"/>
<feature type="transmembrane region" description="Helical" evidence="1">
    <location>
        <begin position="6"/>
        <end position="26"/>
    </location>
</feature>
<evidence type="ECO:0000256" key="1">
    <source>
        <dbReference type="SAM" id="Phobius"/>
    </source>
</evidence>
<keyword evidence="1" id="KW-0472">Membrane</keyword>
<keyword evidence="1" id="KW-0812">Transmembrane</keyword>
<proteinExistence type="predicted"/>
<name>A0A2T2YGV8_9BACT</name>
<organism evidence="2 3">
    <name type="scientific">Adhaeribacter arboris</name>
    <dbReference type="NCBI Taxonomy" id="2072846"/>
    <lineage>
        <taxon>Bacteria</taxon>
        <taxon>Pseudomonadati</taxon>
        <taxon>Bacteroidota</taxon>
        <taxon>Cytophagia</taxon>
        <taxon>Cytophagales</taxon>
        <taxon>Hymenobacteraceae</taxon>
        <taxon>Adhaeribacter</taxon>
    </lineage>
</organism>
<dbReference type="RefSeq" id="WP_106930699.1">
    <property type="nucleotide sequence ID" value="NZ_PYFT01000001.1"/>
</dbReference>